<organism evidence="2">
    <name type="scientific">uncultured Caudovirales phage</name>
    <dbReference type="NCBI Taxonomy" id="2100421"/>
    <lineage>
        <taxon>Viruses</taxon>
        <taxon>Duplodnaviria</taxon>
        <taxon>Heunggongvirae</taxon>
        <taxon>Uroviricota</taxon>
        <taxon>Caudoviricetes</taxon>
        <taxon>Peduoviridae</taxon>
        <taxon>Maltschvirus</taxon>
        <taxon>Maltschvirus maltsch</taxon>
    </lineage>
</organism>
<sequence length="94" mass="10628">MKSKEIAPEIAKAPMSIEDKLSWHLTLFSRSVPETMIPVLVEAIEIVNANGDIDQLLELPDEVQFRHSSRVSVGTLVEQFRLDYYTNPKEVSGE</sequence>
<evidence type="ECO:0000313" key="1">
    <source>
        <dbReference type="EMBL" id="CAB4137650.1"/>
    </source>
</evidence>
<reference evidence="2" key="1">
    <citation type="submission" date="2020-04" db="EMBL/GenBank/DDBJ databases">
        <authorList>
            <person name="Chiriac C."/>
            <person name="Salcher M."/>
            <person name="Ghai R."/>
            <person name="Kavagutti S V."/>
        </authorList>
    </citation>
    <scope>NUCLEOTIDE SEQUENCE</scope>
</reference>
<evidence type="ECO:0000313" key="2">
    <source>
        <dbReference type="EMBL" id="CAB4147929.1"/>
    </source>
</evidence>
<proteinExistence type="predicted"/>
<gene>
    <name evidence="1" type="ORF">UFOVP325_58</name>
    <name evidence="2" type="ORF">UFOVP430_53</name>
</gene>
<name>A0A6J5MW70_9CAUD</name>
<protein>
    <submittedName>
        <fullName evidence="2">Uncharacterized protein</fullName>
    </submittedName>
</protein>
<dbReference type="EMBL" id="LR796338">
    <property type="protein sequence ID" value="CAB4137650.1"/>
    <property type="molecule type" value="Genomic_DNA"/>
</dbReference>
<accession>A0A6J5MW70</accession>
<dbReference type="EMBL" id="LR796481">
    <property type="protein sequence ID" value="CAB4147929.1"/>
    <property type="molecule type" value="Genomic_DNA"/>
</dbReference>